<feature type="non-terminal residue" evidence="2">
    <location>
        <position position="494"/>
    </location>
</feature>
<evidence type="ECO:0000313" key="2">
    <source>
        <dbReference type="EMBL" id="CAG8675462.1"/>
    </source>
</evidence>
<dbReference type="EMBL" id="CAJVPV010013165">
    <property type="protein sequence ID" value="CAG8675462.1"/>
    <property type="molecule type" value="Genomic_DNA"/>
</dbReference>
<feature type="compositionally biased region" description="Basic and acidic residues" evidence="1">
    <location>
        <begin position="167"/>
        <end position="187"/>
    </location>
</feature>
<feature type="compositionally biased region" description="Basic and acidic residues" evidence="1">
    <location>
        <begin position="126"/>
        <end position="143"/>
    </location>
</feature>
<name>A0A9N9EIG4_9GLOM</name>
<reference evidence="2" key="1">
    <citation type="submission" date="2021-06" db="EMBL/GenBank/DDBJ databases">
        <authorList>
            <person name="Kallberg Y."/>
            <person name="Tangrot J."/>
            <person name="Rosling A."/>
        </authorList>
    </citation>
    <scope>NUCLEOTIDE SEQUENCE</scope>
    <source>
        <strain evidence="2">CL551</strain>
    </source>
</reference>
<sequence>MSSISESYKYASEQYFNFTPMEHWSYSGYLEAMQSFFNLDFEVSTLKSIWRKRFNDHLREISRNKNEKKFRIASFLITQNSKATEFWEKFKKKRMLESQQNNTKVDIQEDESVSEMETPNASSNEDNDRNSMKRQSDDCLEQQEAKSRKTAIEILSEVFNDDSYNFYEDKENSNPNKDRVNEHEKEDGHSHVKNLFNELQRCSDKMTNLVHSFQRYCEENINELCLNEIMDLSPTSEFVIMYTDEDDYNQVLKEMFEPIDKLIPEQAINFLDTFFSERSHDYQKWSNKLEDLLEPENEFMNIYVHPILKKALWRFSGICYEPGSKPIQASAYCGNADYSDGIAYTTGEKSYEISVTEGSRPYVIDYAKETSNYIRNARAGKDMINFAVISEVKLKRAPPLQLRVFMVQCIGLSLRFYFMDYLGAYRLFEIEKCEIPTDFTEVNSFPSFFKAIITWALMVGEADKKFQMVDNRSTRYSYAHNLRLLSNLNNKPRP</sequence>
<keyword evidence="3" id="KW-1185">Reference proteome</keyword>
<gene>
    <name evidence="2" type="ORF">AMORRO_LOCUS11007</name>
</gene>
<evidence type="ECO:0000256" key="1">
    <source>
        <dbReference type="SAM" id="MobiDB-lite"/>
    </source>
</evidence>
<accession>A0A9N9EIG4</accession>
<feature type="region of interest" description="Disordered" evidence="1">
    <location>
        <begin position="165"/>
        <end position="187"/>
    </location>
</feature>
<dbReference type="OrthoDB" id="2429015at2759"/>
<organism evidence="2 3">
    <name type="scientific">Acaulospora morrowiae</name>
    <dbReference type="NCBI Taxonomy" id="94023"/>
    <lineage>
        <taxon>Eukaryota</taxon>
        <taxon>Fungi</taxon>
        <taxon>Fungi incertae sedis</taxon>
        <taxon>Mucoromycota</taxon>
        <taxon>Glomeromycotina</taxon>
        <taxon>Glomeromycetes</taxon>
        <taxon>Diversisporales</taxon>
        <taxon>Acaulosporaceae</taxon>
        <taxon>Acaulospora</taxon>
    </lineage>
</organism>
<feature type="region of interest" description="Disordered" evidence="1">
    <location>
        <begin position="98"/>
        <end position="143"/>
    </location>
</feature>
<feature type="compositionally biased region" description="Polar residues" evidence="1">
    <location>
        <begin position="115"/>
        <end position="124"/>
    </location>
</feature>
<proteinExistence type="predicted"/>
<dbReference type="Proteomes" id="UP000789342">
    <property type="component" value="Unassembled WGS sequence"/>
</dbReference>
<dbReference type="AlphaFoldDB" id="A0A9N9EIG4"/>
<protein>
    <submittedName>
        <fullName evidence="2">4617_t:CDS:1</fullName>
    </submittedName>
</protein>
<evidence type="ECO:0000313" key="3">
    <source>
        <dbReference type="Proteomes" id="UP000789342"/>
    </source>
</evidence>
<comment type="caution">
    <text evidence="2">The sequence shown here is derived from an EMBL/GenBank/DDBJ whole genome shotgun (WGS) entry which is preliminary data.</text>
</comment>